<dbReference type="SMART" id="SM00072">
    <property type="entry name" value="GuKc"/>
    <property type="match status" value="1"/>
</dbReference>
<dbReference type="RefSeq" id="WP_134118585.1">
    <property type="nucleotide sequence ID" value="NZ_SOEG01000037.1"/>
</dbReference>
<dbReference type="GO" id="GO:0005829">
    <property type="term" value="C:cytosol"/>
    <property type="evidence" value="ECO:0007669"/>
    <property type="project" value="TreeGrafter"/>
</dbReference>
<comment type="catalytic activity">
    <reaction evidence="12 13">
        <text>GMP + ATP = GDP + ADP</text>
        <dbReference type="Rhea" id="RHEA:20780"/>
        <dbReference type="ChEBI" id="CHEBI:30616"/>
        <dbReference type="ChEBI" id="CHEBI:58115"/>
        <dbReference type="ChEBI" id="CHEBI:58189"/>
        <dbReference type="ChEBI" id="CHEBI:456216"/>
        <dbReference type="EC" id="2.7.4.8"/>
    </reaction>
</comment>
<organism evidence="15 16">
    <name type="scientific">Orenia marismortui</name>
    <dbReference type="NCBI Taxonomy" id="46469"/>
    <lineage>
        <taxon>Bacteria</taxon>
        <taxon>Bacillati</taxon>
        <taxon>Bacillota</taxon>
        <taxon>Clostridia</taxon>
        <taxon>Halanaerobiales</taxon>
        <taxon>Halobacteroidaceae</taxon>
        <taxon>Orenia</taxon>
    </lineage>
</organism>
<evidence type="ECO:0000256" key="9">
    <source>
        <dbReference type="ARBA" id="ARBA00022777"/>
    </source>
</evidence>
<keyword evidence="6 13" id="KW-0963">Cytoplasm</keyword>
<evidence type="ECO:0000256" key="12">
    <source>
        <dbReference type="ARBA" id="ARBA00048594"/>
    </source>
</evidence>
<dbReference type="CDD" id="cd00071">
    <property type="entry name" value="GMPK"/>
    <property type="match status" value="1"/>
</dbReference>
<evidence type="ECO:0000256" key="2">
    <source>
        <dbReference type="ARBA" id="ARBA00004496"/>
    </source>
</evidence>
<name>A0A4V3GX67_9FIRM</name>
<evidence type="ECO:0000256" key="11">
    <source>
        <dbReference type="ARBA" id="ARBA00030128"/>
    </source>
</evidence>
<dbReference type="Proteomes" id="UP000295832">
    <property type="component" value="Unassembled WGS sequence"/>
</dbReference>
<evidence type="ECO:0000256" key="3">
    <source>
        <dbReference type="ARBA" id="ARBA00005790"/>
    </source>
</evidence>
<dbReference type="InterPro" id="IPR008145">
    <property type="entry name" value="GK/Ca_channel_bsu"/>
</dbReference>
<evidence type="ECO:0000256" key="5">
    <source>
        <dbReference type="ARBA" id="ARBA00016296"/>
    </source>
</evidence>
<evidence type="ECO:0000313" key="16">
    <source>
        <dbReference type="Proteomes" id="UP000295832"/>
    </source>
</evidence>
<dbReference type="PANTHER" id="PTHR23117:SF13">
    <property type="entry name" value="GUANYLATE KINASE"/>
    <property type="match status" value="1"/>
</dbReference>
<dbReference type="InterPro" id="IPR017665">
    <property type="entry name" value="Guanylate_kinase"/>
</dbReference>
<evidence type="ECO:0000256" key="6">
    <source>
        <dbReference type="ARBA" id="ARBA00022490"/>
    </source>
</evidence>
<evidence type="ECO:0000256" key="4">
    <source>
        <dbReference type="ARBA" id="ARBA00012961"/>
    </source>
</evidence>
<keyword evidence="7 13" id="KW-0808">Transferase</keyword>
<evidence type="ECO:0000259" key="14">
    <source>
        <dbReference type="PROSITE" id="PS50052"/>
    </source>
</evidence>
<keyword evidence="9 13" id="KW-0418">Kinase</keyword>
<dbReference type="Pfam" id="PF00625">
    <property type="entry name" value="Guanylate_kin"/>
    <property type="match status" value="1"/>
</dbReference>
<evidence type="ECO:0000256" key="10">
    <source>
        <dbReference type="ARBA" id="ARBA00022840"/>
    </source>
</evidence>
<protein>
    <recommendedName>
        <fullName evidence="5 13">Guanylate kinase</fullName>
        <ecNumber evidence="4 13">2.7.4.8</ecNumber>
    </recommendedName>
    <alternativeName>
        <fullName evidence="11 13">GMP kinase</fullName>
    </alternativeName>
</protein>
<dbReference type="FunFam" id="3.30.63.10:FF:000002">
    <property type="entry name" value="Guanylate kinase 1"/>
    <property type="match status" value="1"/>
</dbReference>
<keyword evidence="10 13" id="KW-0067">ATP-binding</keyword>
<dbReference type="EC" id="2.7.4.8" evidence="4 13"/>
<keyword evidence="16" id="KW-1185">Reference proteome</keyword>
<dbReference type="HAMAP" id="MF_00328">
    <property type="entry name" value="Guanylate_kinase"/>
    <property type="match status" value="1"/>
</dbReference>
<dbReference type="InterPro" id="IPR027417">
    <property type="entry name" value="P-loop_NTPase"/>
</dbReference>
<accession>A0A4V3GX67</accession>
<dbReference type="PROSITE" id="PS00856">
    <property type="entry name" value="GUANYLATE_KINASE_1"/>
    <property type="match status" value="1"/>
</dbReference>
<proteinExistence type="inferred from homology"/>
<comment type="function">
    <text evidence="1 13">Essential for recycling GMP and indirectly, cGMP.</text>
</comment>
<keyword evidence="8 13" id="KW-0547">Nucleotide-binding</keyword>
<dbReference type="SUPFAM" id="SSF52540">
    <property type="entry name" value="P-loop containing nucleoside triphosphate hydrolases"/>
    <property type="match status" value="1"/>
</dbReference>
<dbReference type="AlphaFoldDB" id="A0A4V3GX67"/>
<dbReference type="GO" id="GO:0005524">
    <property type="term" value="F:ATP binding"/>
    <property type="evidence" value="ECO:0007669"/>
    <property type="project" value="UniProtKB-UniRule"/>
</dbReference>
<dbReference type="Gene3D" id="3.30.63.10">
    <property type="entry name" value="Guanylate Kinase phosphate binding domain"/>
    <property type="match status" value="1"/>
</dbReference>
<dbReference type="EMBL" id="SOEG01000037">
    <property type="protein sequence ID" value="TDX46749.1"/>
    <property type="molecule type" value="Genomic_DNA"/>
</dbReference>
<dbReference type="PANTHER" id="PTHR23117">
    <property type="entry name" value="GUANYLATE KINASE-RELATED"/>
    <property type="match status" value="1"/>
</dbReference>
<dbReference type="InterPro" id="IPR008144">
    <property type="entry name" value="Guanylate_kin-like_dom"/>
</dbReference>
<comment type="caution">
    <text evidence="15">The sequence shown here is derived from an EMBL/GenBank/DDBJ whole genome shotgun (WGS) entry which is preliminary data.</text>
</comment>
<evidence type="ECO:0000313" key="15">
    <source>
        <dbReference type="EMBL" id="TDX46749.1"/>
    </source>
</evidence>
<evidence type="ECO:0000256" key="7">
    <source>
        <dbReference type="ARBA" id="ARBA00022679"/>
    </source>
</evidence>
<dbReference type="Gene3D" id="3.40.50.300">
    <property type="entry name" value="P-loop containing nucleotide triphosphate hydrolases"/>
    <property type="match status" value="1"/>
</dbReference>
<evidence type="ECO:0000256" key="8">
    <source>
        <dbReference type="ARBA" id="ARBA00022741"/>
    </source>
</evidence>
<dbReference type="STRING" id="926561.GCA_000379025_00050"/>
<comment type="subcellular location">
    <subcellularLocation>
        <location evidence="2 13">Cytoplasm</location>
    </subcellularLocation>
</comment>
<feature type="binding site" evidence="13">
    <location>
        <begin position="16"/>
        <end position="23"/>
    </location>
    <ligand>
        <name>ATP</name>
        <dbReference type="ChEBI" id="CHEBI:30616"/>
    </ligand>
</feature>
<evidence type="ECO:0000256" key="1">
    <source>
        <dbReference type="ARBA" id="ARBA00003531"/>
    </source>
</evidence>
<sequence>MLNYKDKRGNLIILSGPSAVGKGTVLRALLKDYDDICYSVSATTRQPRQGELDGKDYFFMSLNKFKKLIKEDEFIEWAEVHNNYYGTPRSYVEETLATGKDVILEIDIQGAKQVKESFDEGIFVFLAPPSLEELKSRINKRGTETQEAINTRMKNATKEIEEINKYDYLIINDKVASAVDKLKSIIIAERCKL</sequence>
<comment type="similarity">
    <text evidence="3 13">Belongs to the guanylate kinase family.</text>
</comment>
<evidence type="ECO:0000256" key="13">
    <source>
        <dbReference type="HAMAP-Rule" id="MF_00328"/>
    </source>
</evidence>
<feature type="domain" description="Guanylate kinase-like" evidence="14">
    <location>
        <begin position="9"/>
        <end position="187"/>
    </location>
</feature>
<dbReference type="PROSITE" id="PS50052">
    <property type="entry name" value="GUANYLATE_KINASE_2"/>
    <property type="match status" value="1"/>
</dbReference>
<dbReference type="NCBIfam" id="TIGR03263">
    <property type="entry name" value="guanyl_kin"/>
    <property type="match status" value="1"/>
</dbReference>
<dbReference type="FunFam" id="3.40.50.300:FF:000855">
    <property type="entry name" value="Guanylate kinase"/>
    <property type="match status" value="1"/>
</dbReference>
<gene>
    <name evidence="13" type="primary">gmk</name>
    <name evidence="15" type="ORF">C7959_1376</name>
</gene>
<dbReference type="GO" id="GO:0004385">
    <property type="term" value="F:GMP kinase activity"/>
    <property type="evidence" value="ECO:0007669"/>
    <property type="project" value="UniProtKB-UniRule"/>
</dbReference>
<dbReference type="InterPro" id="IPR020590">
    <property type="entry name" value="Guanylate_kinase_CS"/>
</dbReference>
<reference evidence="15 16" key="1">
    <citation type="submission" date="2019-03" db="EMBL/GenBank/DDBJ databases">
        <title>Subsurface microbial communities from deep shales in Ohio and West Virginia, USA.</title>
        <authorList>
            <person name="Wrighton K."/>
        </authorList>
    </citation>
    <scope>NUCLEOTIDE SEQUENCE [LARGE SCALE GENOMIC DNA]</scope>
    <source>
        <strain evidence="15 16">MSL 6dP</strain>
    </source>
</reference>